<feature type="domain" description="Gryzun putative trafficking through Golgi" evidence="1">
    <location>
        <begin position="626"/>
        <end position="1121"/>
    </location>
</feature>
<evidence type="ECO:0008006" key="5">
    <source>
        <dbReference type="Google" id="ProtNLM"/>
    </source>
</evidence>
<organism evidence="3 4">
    <name type="scientific">Candidozyma haemuli</name>
    <dbReference type="NCBI Taxonomy" id="45357"/>
    <lineage>
        <taxon>Eukaryota</taxon>
        <taxon>Fungi</taxon>
        <taxon>Dikarya</taxon>
        <taxon>Ascomycota</taxon>
        <taxon>Saccharomycotina</taxon>
        <taxon>Pichiomycetes</taxon>
        <taxon>Metschnikowiaceae</taxon>
        <taxon>Candidozyma</taxon>
    </lineage>
</organism>
<evidence type="ECO:0000259" key="2">
    <source>
        <dbReference type="Pfam" id="PF11817"/>
    </source>
</evidence>
<comment type="caution">
    <text evidence="3">The sequence shown here is derived from an EMBL/GenBank/DDBJ whole genome shotgun (WGS) entry which is preliminary data.</text>
</comment>
<evidence type="ECO:0000313" key="4">
    <source>
        <dbReference type="Proteomes" id="UP000244309"/>
    </source>
</evidence>
<name>A0A2V1APQ4_9ASCO</name>
<dbReference type="Proteomes" id="UP000244309">
    <property type="component" value="Unassembled WGS sequence"/>
</dbReference>
<dbReference type="STRING" id="45357.A0A2V1APQ4"/>
<gene>
    <name evidence="3" type="ORF">CXQ85_001233</name>
</gene>
<proteinExistence type="predicted"/>
<dbReference type="InterPro" id="IPR021773">
    <property type="entry name" value="TPC11"/>
</dbReference>
<dbReference type="RefSeq" id="XP_025339881.1">
    <property type="nucleotide sequence ID" value="XM_025484950.1"/>
</dbReference>
<accession>A0A2V1APQ4</accession>
<dbReference type="PANTHER" id="PTHR14374">
    <property type="entry name" value="FOIE GRAS"/>
    <property type="match status" value="1"/>
</dbReference>
<protein>
    <recommendedName>
        <fullName evidence="5">Trafficking protein particle complex subunit 11 domain-containing protein</fullName>
    </recommendedName>
</protein>
<dbReference type="Pfam" id="PF07919">
    <property type="entry name" value="Gryzun"/>
    <property type="match status" value="1"/>
</dbReference>
<dbReference type="GeneID" id="37006564"/>
<reference evidence="3 4" key="1">
    <citation type="submission" date="2017-12" db="EMBL/GenBank/DDBJ databases">
        <title>Genome Sequence of a Multidrug-Resistant Candida haemulonii Isolate from a Patient with Chronic Leg Ulcers in Israel.</title>
        <authorList>
            <person name="Chow N.A."/>
            <person name="Gade L."/>
            <person name="Batra D."/>
            <person name="Rowe L.A."/>
            <person name="Ben-Ami R."/>
            <person name="Loparev V.N."/>
            <person name="Litvintseva A.P."/>
        </authorList>
    </citation>
    <scope>NUCLEOTIDE SEQUENCE [LARGE SCALE GENOMIC DNA]</scope>
    <source>
        <strain evidence="3 4">B11899</strain>
    </source>
</reference>
<dbReference type="AlphaFoldDB" id="A0A2V1APQ4"/>
<dbReference type="Pfam" id="PF11817">
    <property type="entry name" value="Foie-gras_1"/>
    <property type="match status" value="1"/>
</dbReference>
<dbReference type="InterPro" id="IPR012880">
    <property type="entry name" value="Gryzun"/>
</dbReference>
<keyword evidence="4" id="KW-1185">Reference proteome</keyword>
<dbReference type="VEuPathDB" id="FungiDB:CXQ85_001233"/>
<evidence type="ECO:0000259" key="1">
    <source>
        <dbReference type="Pfam" id="PF07919"/>
    </source>
</evidence>
<feature type="domain" description="Trafficking protein particle complex subunit 11" evidence="2">
    <location>
        <begin position="308"/>
        <end position="551"/>
    </location>
</feature>
<dbReference type="EMBL" id="PKFO01000001">
    <property type="protein sequence ID" value="PVH18941.1"/>
    <property type="molecule type" value="Genomic_DNA"/>
</dbReference>
<dbReference type="PANTHER" id="PTHR14374:SF0">
    <property type="entry name" value="TRAFFICKING PROTEIN PARTICLE COMPLEX SUBUNIT 11"/>
    <property type="match status" value="1"/>
</dbReference>
<sequence length="1171" mass="132716">MEFYNTYQIQQLAPLLTLSLHDSNAATHLKSHLQKSNISNCVWDNSILKNRLSSAKYLLQFGDEESSKARIEKKPKVEGLHSALSPFNTESDLFPNGILSEKWFLKYTRDVPFAFVQTHLLGDDPSEDEALGNELAGKRQSFADLGVKYVAILLSDGDPIADQDRVDKLRLVSGLPRLTGIFYLNSDRDTLERDCGILASSLFSNLKAPAADFYSGVEARIKQRYKKYYTMPSFDAVDTKINLTPKFLEVRNMVKQAMILQFIHPHNVESCFTMLESSYERLIALTAEHADVFFSEAVSEHDTRIYAQFRQLLDVIAVHLIRGYLSTEEPTAALRKHEAHIANVLDLSKDQSKSDNSAWMSVQYQWLAELMQMVPPSVLSDLNLDHQSKQKSYQNSMAYFGGSTFHDTFNSRIITQSFLIYLKGFTMLDSVHEGEITLSYLKKLDSTDALQSQRLQLLDKAKEALEVRAKDNTLHISVSGLRLYLDWLTAEEYYSNGKYSEAEELYLSIIKQESSKSWSGIRQLLSQRLLLIYKELGNQDRLLKTLVEVASQKKSLSAPAIAKVSLDNSVDLSFDGEGKFFDVDVNLFNKNLKKEFFAFDTIVSQLNLKSSFDLSRLERLISNSEASLTINKIEVNYEGRSIVIQHSDSGADLDQIQLDGSAEYKADFSSVKKGRTVQILEEVTKPGKYKMESIEIYSTLQIKADGKTVTFGKSELHNFLNVKKLAQSFTALAKDSDGSVKSHVIRTQGSSTVECTVQPYKPEVSVELPSSLNSIIMGEKIELPLDIIYSKAPHSKATFSSLSVQVRSRLLEGEQEQDYLIPQTNWKDLKDDENLNILESFVEDSGNLNSALQLSIRRPPSVEPKSDFKLVIELQLIVGEANKSMSVYDLRTIELPVLAKPFGAKLDVIPRYREDPSFDMKNPFILSDRKNDADKNFSMPSPSWVWAAEARFKDKYNLIGEDAVKIKQCHFTLRSKNPEVDIETLGESEQTPEKSSQLFVTSPRHRFAHHSIGVVVSATYIWTRGDDGPENEFETAEWEVDLPLQNPRVLLFSVEKQDGKAVLKYVIENPTSRIFTFTTTLSTEESALRGVDWYFDDKSNIVPMKQGAFPVLPFSRHEMVFTGRYEVDDKAIDLVELPRMQVYDLNYKVSLATLPVIENVVAKDERLYMKN</sequence>
<dbReference type="OrthoDB" id="6278596at2759"/>
<evidence type="ECO:0000313" key="3">
    <source>
        <dbReference type="EMBL" id="PVH18941.1"/>
    </source>
</evidence>